<dbReference type="OrthoDB" id="798509at2"/>
<dbReference type="AlphaFoldDB" id="A0A495J9Z1"/>
<dbReference type="EMBL" id="RBKU01000001">
    <property type="protein sequence ID" value="RKR85737.1"/>
    <property type="molecule type" value="Genomic_DNA"/>
</dbReference>
<reference evidence="1 2" key="1">
    <citation type="submission" date="2018-10" db="EMBL/GenBank/DDBJ databases">
        <title>Genomic Encyclopedia of Archaeal and Bacterial Type Strains, Phase II (KMG-II): from individual species to whole genera.</title>
        <authorList>
            <person name="Goeker M."/>
        </authorList>
    </citation>
    <scope>NUCLEOTIDE SEQUENCE [LARGE SCALE GENOMIC DNA]</scope>
    <source>
        <strain evidence="1 2">DSM 18602</strain>
    </source>
</reference>
<comment type="caution">
    <text evidence="1">The sequence shown here is derived from an EMBL/GenBank/DDBJ whole genome shotgun (WGS) entry which is preliminary data.</text>
</comment>
<name>A0A495J9Z1_9SPHI</name>
<gene>
    <name evidence="1" type="ORF">BDD43_6009</name>
</gene>
<organism evidence="1 2">
    <name type="scientific">Mucilaginibacter gracilis</name>
    <dbReference type="NCBI Taxonomy" id="423350"/>
    <lineage>
        <taxon>Bacteria</taxon>
        <taxon>Pseudomonadati</taxon>
        <taxon>Bacteroidota</taxon>
        <taxon>Sphingobacteriia</taxon>
        <taxon>Sphingobacteriales</taxon>
        <taxon>Sphingobacteriaceae</taxon>
        <taxon>Mucilaginibacter</taxon>
    </lineage>
</organism>
<evidence type="ECO:0000313" key="2">
    <source>
        <dbReference type="Proteomes" id="UP000268007"/>
    </source>
</evidence>
<sequence>MKHDEVVAALQTIADKGMAINLSKDALQNLKLYNLIEIAKGEENERSPACTLTKKGRVMLKANLKP</sequence>
<protein>
    <submittedName>
        <fullName evidence="1">Uncharacterized protein</fullName>
    </submittedName>
</protein>
<accession>A0A495J9Z1</accession>
<dbReference type="RefSeq" id="WP_121201762.1">
    <property type="nucleotide sequence ID" value="NZ_RBKU01000001.1"/>
</dbReference>
<proteinExistence type="predicted"/>
<keyword evidence="2" id="KW-1185">Reference proteome</keyword>
<evidence type="ECO:0000313" key="1">
    <source>
        <dbReference type="EMBL" id="RKR85737.1"/>
    </source>
</evidence>
<dbReference type="Proteomes" id="UP000268007">
    <property type="component" value="Unassembled WGS sequence"/>
</dbReference>